<dbReference type="Proteomes" id="UP000237000">
    <property type="component" value="Unassembled WGS sequence"/>
</dbReference>
<dbReference type="InParanoid" id="A0A2P5FND9"/>
<proteinExistence type="predicted"/>
<dbReference type="Pfam" id="PF08268">
    <property type="entry name" value="FBA_3"/>
    <property type="match status" value="1"/>
</dbReference>
<dbReference type="InterPro" id="IPR011043">
    <property type="entry name" value="Gal_Oxase/kelch_b-propeller"/>
</dbReference>
<dbReference type="InterPro" id="IPR013187">
    <property type="entry name" value="F-box-assoc_dom_typ3"/>
</dbReference>
<name>A0A2P5FND9_TREOI</name>
<dbReference type="SUPFAM" id="SSF50965">
    <property type="entry name" value="Galactose oxidase, central domain"/>
    <property type="match status" value="1"/>
</dbReference>
<reference evidence="3" key="1">
    <citation type="submission" date="2016-06" db="EMBL/GenBank/DDBJ databases">
        <title>Parallel loss of symbiosis genes in relatives of nitrogen-fixing non-legume Parasponia.</title>
        <authorList>
            <person name="Van Velzen R."/>
            <person name="Holmer R."/>
            <person name="Bu F."/>
            <person name="Rutten L."/>
            <person name="Van Zeijl A."/>
            <person name="Liu W."/>
            <person name="Santuari L."/>
            <person name="Cao Q."/>
            <person name="Sharma T."/>
            <person name="Shen D."/>
            <person name="Roswanjaya Y."/>
            <person name="Wardhani T."/>
            <person name="Kalhor M.S."/>
            <person name="Jansen J."/>
            <person name="Van den Hoogen J."/>
            <person name="Gungor B."/>
            <person name="Hartog M."/>
            <person name="Hontelez J."/>
            <person name="Verver J."/>
            <person name="Yang W.-C."/>
            <person name="Schijlen E."/>
            <person name="Repin R."/>
            <person name="Schilthuizen M."/>
            <person name="Schranz E."/>
            <person name="Heidstra R."/>
            <person name="Miyata K."/>
            <person name="Fedorova E."/>
            <person name="Kohlen W."/>
            <person name="Bisseling T."/>
            <person name="Smit S."/>
            <person name="Geurts R."/>
        </authorList>
    </citation>
    <scope>NUCLEOTIDE SEQUENCE [LARGE SCALE GENOMIC DNA]</scope>
    <source>
        <strain evidence="3">cv. RG33-2</strain>
    </source>
</reference>
<evidence type="ECO:0000259" key="1">
    <source>
        <dbReference type="Pfam" id="PF08268"/>
    </source>
</evidence>
<accession>A0A2P5FND9</accession>
<dbReference type="STRING" id="63057.A0A2P5FND9"/>
<evidence type="ECO:0000313" key="3">
    <source>
        <dbReference type="Proteomes" id="UP000237000"/>
    </source>
</evidence>
<protein>
    <submittedName>
        <fullName evidence="2">Galactose oxidase/kelch, beta-propeller</fullName>
    </submittedName>
</protein>
<dbReference type="OrthoDB" id="1141067at2759"/>
<dbReference type="EMBL" id="JXTC01000019">
    <property type="protein sequence ID" value="PON99263.1"/>
    <property type="molecule type" value="Genomic_DNA"/>
</dbReference>
<dbReference type="NCBIfam" id="TIGR01640">
    <property type="entry name" value="F_box_assoc_1"/>
    <property type="match status" value="1"/>
</dbReference>
<dbReference type="InterPro" id="IPR017451">
    <property type="entry name" value="F-box-assoc_interact_dom"/>
</dbReference>
<gene>
    <name evidence="2" type="ORF">TorRG33x02_048060</name>
</gene>
<feature type="domain" description="F-box associated beta-propeller type 3" evidence="1">
    <location>
        <begin position="13"/>
        <end position="209"/>
    </location>
</feature>
<sequence>MSYMKDCPDCPDSVGKINHYVECCNGLVCFTDYSDSILIWNPATREFKHLPQPLPTEDDHFFVRHIGFTRLSFGYDEHGNDYKLVRIAQPHRKNPSAQVFSLRRSSWRHVEKGLPRGKLSHSCKVNVNGVLYWMGCRSEETNDYFVLSFDLRSEEFHEINLPPVRMGNMDGDEYDDLEPDLIRWKDSLGLLVHDCEICSHDCERVLWLMGRECGPGPERSWTKLGKVLKKPIGLWFGAIRNDRFVMSRSRSSSHKGVCNYELYLYEPFSQLETTLPIREREDICEFTQVFDYSESLVSLSVYTGVEKK</sequence>
<dbReference type="PANTHER" id="PTHR31672:SF13">
    <property type="entry name" value="F-BOX PROTEIN CPR30-LIKE"/>
    <property type="match status" value="1"/>
</dbReference>
<dbReference type="AlphaFoldDB" id="A0A2P5FND9"/>
<keyword evidence="3" id="KW-1185">Reference proteome</keyword>
<organism evidence="2 3">
    <name type="scientific">Trema orientale</name>
    <name type="common">Charcoal tree</name>
    <name type="synonym">Celtis orientalis</name>
    <dbReference type="NCBI Taxonomy" id="63057"/>
    <lineage>
        <taxon>Eukaryota</taxon>
        <taxon>Viridiplantae</taxon>
        <taxon>Streptophyta</taxon>
        <taxon>Embryophyta</taxon>
        <taxon>Tracheophyta</taxon>
        <taxon>Spermatophyta</taxon>
        <taxon>Magnoliopsida</taxon>
        <taxon>eudicotyledons</taxon>
        <taxon>Gunneridae</taxon>
        <taxon>Pentapetalae</taxon>
        <taxon>rosids</taxon>
        <taxon>fabids</taxon>
        <taxon>Rosales</taxon>
        <taxon>Cannabaceae</taxon>
        <taxon>Trema</taxon>
    </lineage>
</organism>
<evidence type="ECO:0000313" key="2">
    <source>
        <dbReference type="EMBL" id="PON99263.1"/>
    </source>
</evidence>
<dbReference type="PANTHER" id="PTHR31672">
    <property type="entry name" value="BNACNNG10540D PROTEIN"/>
    <property type="match status" value="1"/>
</dbReference>
<dbReference type="InterPro" id="IPR050796">
    <property type="entry name" value="SCF_F-box_component"/>
</dbReference>
<comment type="caution">
    <text evidence="2">The sequence shown here is derived from an EMBL/GenBank/DDBJ whole genome shotgun (WGS) entry which is preliminary data.</text>
</comment>